<feature type="domain" description="Radical SAM core" evidence="12">
    <location>
        <begin position="157"/>
        <end position="387"/>
    </location>
</feature>
<dbReference type="CDD" id="cd01335">
    <property type="entry name" value="Radical_SAM"/>
    <property type="match status" value="1"/>
</dbReference>
<evidence type="ECO:0000256" key="5">
    <source>
        <dbReference type="ARBA" id="ARBA00022552"/>
    </source>
</evidence>
<organism evidence="13 14">
    <name type="scientific">Hibiscus sabdariffa</name>
    <name type="common">roselle</name>
    <dbReference type="NCBI Taxonomy" id="183260"/>
    <lineage>
        <taxon>Eukaryota</taxon>
        <taxon>Viridiplantae</taxon>
        <taxon>Streptophyta</taxon>
        <taxon>Embryophyta</taxon>
        <taxon>Tracheophyta</taxon>
        <taxon>Spermatophyta</taxon>
        <taxon>Magnoliopsida</taxon>
        <taxon>eudicotyledons</taxon>
        <taxon>Gunneridae</taxon>
        <taxon>Pentapetalae</taxon>
        <taxon>rosids</taxon>
        <taxon>malvids</taxon>
        <taxon>Malvales</taxon>
        <taxon>Malvaceae</taxon>
        <taxon>Malvoideae</taxon>
        <taxon>Hibiscus</taxon>
    </lineage>
</organism>
<dbReference type="Proteomes" id="UP001472677">
    <property type="component" value="Unassembled WGS sequence"/>
</dbReference>
<evidence type="ECO:0000256" key="11">
    <source>
        <dbReference type="ARBA" id="ARBA00023014"/>
    </source>
</evidence>
<dbReference type="PANTHER" id="PTHR30544:SF5">
    <property type="entry name" value="RADICAL SAM CORE DOMAIN-CONTAINING PROTEIN"/>
    <property type="match status" value="1"/>
</dbReference>
<comment type="subcellular location">
    <subcellularLocation>
        <location evidence="2">Cytoplasm</location>
    </subcellularLocation>
</comment>
<evidence type="ECO:0000256" key="9">
    <source>
        <dbReference type="ARBA" id="ARBA00022723"/>
    </source>
</evidence>
<proteinExistence type="inferred from homology"/>
<evidence type="ECO:0000256" key="7">
    <source>
        <dbReference type="ARBA" id="ARBA00022679"/>
    </source>
</evidence>
<dbReference type="InterPro" id="IPR004383">
    <property type="entry name" value="rRNA_lsu_MTrfase_RlmN/Cfr"/>
</dbReference>
<evidence type="ECO:0000256" key="1">
    <source>
        <dbReference type="ARBA" id="ARBA00001966"/>
    </source>
</evidence>
<dbReference type="EMBL" id="JBBPBM010000006">
    <property type="protein sequence ID" value="KAK8579638.1"/>
    <property type="molecule type" value="Genomic_DNA"/>
</dbReference>
<evidence type="ECO:0000256" key="2">
    <source>
        <dbReference type="ARBA" id="ARBA00004496"/>
    </source>
</evidence>
<dbReference type="InterPro" id="IPR058240">
    <property type="entry name" value="rSAM_sf"/>
</dbReference>
<dbReference type="PROSITE" id="PS51918">
    <property type="entry name" value="RADICAL_SAM"/>
    <property type="match status" value="1"/>
</dbReference>
<comment type="caution">
    <text evidence="13">The sequence shown here is derived from an EMBL/GenBank/DDBJ whole genome shotgun (WGS) entry which is preliminary data.</text>
</comment>
<keyword evidence="8" id="KW-0949">S-adenosyl-L-methionine</keyword>
<dbReference type="HAMAP" id="MF_01849">
    <property type="entry name" value="RNA_methyltr_RlmN"/>
    <property type="match status" value="1"/>
</dbReference>
<evidence type="ECO:0000256" key="3">
    <source>
        <dbReference type="ARBA" id="ARBA00022485"/>
    </source>
</evidence>
<evidence type="ECO:0000313" key="13">
    <source>
        <dbReference type="EMBL" id="KAK8579638.1"/>
    </source>
</evidence>
<name>A0ABR2FFH6_9ROSI</name>
<keyword evidence="14" id="KW-1185">Reference proteome</keyword>
<keyword evidence="10" id="KW-0408">Iron</keyword>
<keyword evidence="4" id="KW-0963">Cytoplasm</keyword>
<keyword evidence="7" id="KW-0808">Transferase</keyword>
<dbReference type="PIRSF" id="PIRSF006004">
    <property type="entry name" value="CHP00048"/>
    <property type="match status" value="1"/>
</dbReference>
<dbReference type="Pfam" id="PF04055">
    <property type="entry name" value="Radical_SAM"/>
    <property type="match status" value="1"/>
</dbReference>
<dbReference type="InterPro" id="IPR040072">
    <property type="entry name" value="Methyltransferase_A"/>
</dbReference>
<dbReference type="NCBIfam" id="TIGR00048">
    <property type="entry name" value="rRNA_mod_RlmN"/>
    <property type="match status" value="1"/>
</dbReference>
<dbReference type="SUPFAM" id="SSF102114">
    <property type="entry name" value="Radical SAM enzymes"/>
    <property type="match status" value="1"/>
</dbReference>
<keyword evidence="11" id="KW-0411">Iron-sulfur</keyword>
<keyword evidence="5" id="KW-0698">rRNA processing</keyword>
<evidence type="ECO:0000313" key="14">
    <source>
        <dbReference type="Proteomes" id="UP001472677"/>
    </source>
</evidence>
<sequence length="421" mass="46806">MIATKFSMLQHVCFVPFARATCHRSFTVSASASASTTASPSRNLTASSSRAPHVDPRVLLGMSEHDLQQLAVEFGQQSYRGKQLHHLIYKRKAKEIQAFSHLPQAFRNDLIEAGWKIGRSPIYHSVTAADGTVKLLIKLEDNRLIETVGIPVEDEKGSMRLTACVSSQVGCPLRCSFYATGKGGYSRNLRRHEIIEQVLAIEDIFKHKVTNVVFMGMGEPMLNLKSVLDAHRCLNKDIQIGQRMITISTVGVPNTIKKLASQKLQSTLAVSLHAPNQQLREMIVPSAKSYPLDAIMKDCRDYFAETNRRVSFEYALLAGVNDSVEQARELADLLHEWGRGYHVNLIPFNPIEGSEYRRPYRKAVSAFAGALESRKITVSIRQTRGLDASAACGQLRNNFQKSPLVTESDHEKSQPDVAVAC</sequence>
<dbReference type="Gene3D" id="1.10.150.530">
    <property type="match status" value="1"/>
</dbReference>
<dbReference type="InterPro" id="IPR027492">
    <property type="entry name" value="RNA_MTrfase_RlmN"/>
</dbReference>
<protein>
    <recommendedName>
        <fullName evidence="12">Radical SAM core domain-containing protein</fullName>
    </recommendedName>
</protein>
<evidence type="ECO:0000256" key="8">
    <source>
        <dbReference type="ARBA" id="ARBA00022691"/>
    </source>
</evidence>
<comment type="cofactor">
    <cofactor evidence="1">
        <name>[4Fe-4S] cluster</name>
        <dbReference type="ChEBI" id="CHEBI:49883"/>
    </cofactor>
</comment>
<keyword evidence="6" id="KW-0489">Methyltransferase</keyword>
<reference evidence="13 14" key="1">
    <citation type="journal article" date="2024" name="G3 (Bethesda)">
        <title>Genome assembly of Hibiscus sabdariffa L. provides insights into metabolisms of medicinal natural products.</title>
        <authorList>
            <person name="Kim T."/>
        </authorList>
    </citation>
    <scope>NUCLEOTIDE SEQUENCE [LARGE SCALE GENOMIC DNA]</scope>
    <source>
        <strain evidence="13">TK-2024</strain>
        <tissue evidence="13">Old leaves</tissue>
    </source>
</reference>
<keyword evidence="9" id="KW-0479">Metal-binding</keyword>
<dbReference type="InterPro" id="IPR013785">
    <property type="entry name" value="Aldolase_TIM"/>
</dbReference>
<evidence type="ECO:0000256" key="10">
    <source>
        <dbReference type="ARBA" id="ARBA00023004"/>
    </source>
</evidence>
<dbReference type="Gene3D" id="3.20.20.70">
    <property type="entry name" value="Aldolase class I"/>
    <property type="match status" value="1"/>
</dbReference>
<evidence type="ECO:0000259" key="12">
    <source>
        <dbReference type="PROSITE" id="PS51918"/>
    </source>
</evidence>
<evidence type="ECO:0000256" key="6">
    <source>
        <dbReference type="ARBA" id="ARBA00022603"/>
    </source>
</evidence>
<dbReference type="InterPro" id="IPR007197">
    <property type="entry name" value="rSAM"/>
</dbReference>
<accession>A0ABR2FFH6</accession>
<gene>
    <name evidence="13" type="ORF">V6N12_069952</name>
</gene>
<keyword evidence="3" id="KW-0004">4Fe-4S</keyword>
<dbReference type="PANTHER" id="PTHR30544">
    <property type="entry name" value="23S RRNA METHYLTRANSFERASE"/>
    <property type="match status" value="1"/>
</dbReference>
<evidence type="ECO:0000256" key="4">
    <source>
        <dbReference type="ARBA" id="ARBA00022490"/>
    </source>
</evidence>